<dbReference type="GO" id="GO:0008299">
    <property type="term" value="P:isoprenoid biosynthetic process"/>
    <property type="evidence" value="ECO:0007669"/>
    <property type="project" value="InterPro"/>
</dbReference>
<dbReference type="STRING" id="1423775.FD03_GL001162"/>
<dbReference type="Pfam" id="PF00348">
    <property type="entry name" value="polyprenyl_synt"/>
    <property type="match status" value="1"/>
</dbReference>
<evidence type="ECO:0000313" key="7">
    <source>
        <dbReference type="EMBL" id="KRK81026.1"/>
    </source>
</evidence>
<dbReference type="EMBL" id="AZDZ01000002">
    <property type="protein sequence ID" value="KRK81026.1"/>
    <property type="molecule type" value="Genomic_DNA"/>
</dbReference>
<comment type="caution">
    <text evidence="7">The sequence shown here is derived from an EMBL/GenBank/DDBJ whole genome shotgun (WGS) entry which is preliminary data.</text>
</comment>
<reference evidence="7 8" key="1">
    <citation type="journal article" date="2015" name="Genome Announc.">
        <title>Expanding the biotechnology potential of lactobacilli through comparative genomics of 213 strains and associated genera.</title>
        <authorList>
            <person name="Sun Z."/>
            <person name="Harris H.M."/>
            <person name="McCann A."/>
            <person name="Guo C."/>
            <person name="Argimon S."/>
            <person name="Zhang W."/>
            <person name="Yang X."/>
            <person name="Jeffery I.B."/>
            <person name="Cooney J.C."/>
            <person name="Kagawa T.F."/>
            <person name="Liu W."/>
            <person name="Song Y."/>
            <person name="Salvetti E."/>
            <person name="Wrobel A."/>
            <person name="Rasinkangas P."/>
            <person name="Parkhill J."/>
            <person name="Rea M.C."/>
            <person name="O'Sullivan O."/>
            <person name="Ritari J."/>
            <person name="Douillard F.P."/>
            <person name="Paul Ross R."/>
            <person name="Yang R."/>
            <person name="Briner A.E."/>
            <person name="Felis G.E."/>
            <person name="de Vos W.M."/>
            <person name="Barrangou R."/>
            <person name="Klaenhammer T.R."/>
            <person name="Caufield P.W."/>
            <person name="Cui Y."/>
            <person name="Zhang H."/>
            <person name="O'Toole P.W."/>
        </authorList>
    </citation>
    <scope>NUCLEOTIDE SEQUENCE [LARGE SCALE GENOMIC DNA]</scope>
    <source>
        <strain evidence="7 8">DSM 19682</strain>
    </source>
</reference>
<organism evidence="7 8">
    <name type="scientific">Companilactobacillus nodensis DSM 19682 = JCM 14932 = NBRC 107160</name>
    <dbReference type="NCBI Taxonomy" id="1423775"/>
    <lineage>
        <taxon>Bacteria</taxon>
        <taxon>Bacillati</taxon>
        <taxon>Bacillota</taxon>
        <taxon>Bacilli</taxon>
        <taxon>Lactobacillales</taxon>
        <taxon>Lactobacillaceae</taxon>
        <taxon>Companilactobacillus</taxon>
    </lineage>
</organism>
<protein>
    <submittedName>
        <fullName evidence="7">Polyprenyl synthetase</fullName>
    </submittedName>
</protein>
<evidence type="ECO:0000256" key="6">
    <source>
        <dbReference type="RuleBase" id="RU004466"/>
    </source>
</evidence>
<gene>
    <name evidence="7" type="ORF">FD03_GL001162</name>
</gene>
<keyword evidence="4" id="KW-0479">Metal-binding</keyword>
<keyword evidence="5" id="KW-0460">Magnesium</keyword>
<dbReference type="PATRIC" id="fig|1423775.4.peg.1192"/>
<dbReference type="CDD" id="cd00685">
    <property type="entry name" value="Trans_IPPS_HT"/>
    <property type="match status" value="1"/>
</dbReference>
<keyword evidence="3 6" id="KW-0808">Transferase</keyword>
<evidence type="ECO:0000256" key="4">
    <source>
        <dbReference type="ARBA" id="ARBA00022723"/>
    </source>
</evidence>
<dbReference type="InterPro" id="IPR008949">
    <property type="entry name" value="Isoprenoid_synthase_dom_sf"/>
</dbReference>
<sequence length="323" mass="36368">MAHSIWKDYPSIDSKLDQTTAFIHSSVKIRNTEISQMIIDLTSGGKMLRPAFFLLFSAFGPDKKQNEELIPLAASLELLHVATLIHDDVIDDSPLRRGKPTIHTHYGKRNAIYAGDYLFTLYFEMISRFSPAQKDILINSLSMKKILIGELDQMLINYNVDATAKMYIREVSGKTAELFSLSTEMGAIISEADEKIIRLSKNIGHDIGMSFQIIDDILDFGDSQTTGKPNFEDLKNGVYTLPYILGLQDKNEKLVSILSGTNLSDEMIQEAADIVSNEGYLDKAKDIARTYNQHALRRINLLPNGKNKLVLKKVVKKLLDRIK</sequence>
<dbReference type="PROSITE" id="PS00723">
    <property type="entry name" value="POLYPRENYL_SYNTHASE_1"/>
    <property type="match status" value="1"/>
</dbReference>
<dbReference type="Gene3D" id="1.10.600.10">
    <property type="entry name" value="Farnesyl Diphosphate Synthase"/>
    <property type="match status" value="1"/>
</dbReference>
<dbReference type="SUPFAM" id="SSF48576">
    <property type="entry name" value="Terpenoid synthases"/>
    <property type="match status" value="1"/>
</dbReference>
<dbReference type="SFLD" id="SFLDS00005">
    <property type="entry name" value="Isoprenoid_Synthase_Type_I"/>
    <property type="match status" value="1"/>
</dbReference>
<dbReference type="InterPro" id="IPR033749">
    <property type="entry name" value="Polyprenyl_synt_CS"/>
</dbReference>
<comment type="cofactor">
    <cofactor evidence="1">
        <name>Mg(2+)</name>
        <dbReference type="ChEBI" id="CHEBI:18420"/>
    </cofactor>
</comment>
<comment type="similarity">
    <text evidence="2 6">Belongs to the FPP/GGPP synthase family.</text>
</comment>
<dbReference type="PANTHER" id="PTHR12001">
    <property type="entry name" value="GERANYLGERANYL PYROPHOSPHATE SYNTHASE"/>
    <property type="match status" value="1"/>
</dbReference>
<dbReference type="RefSeq" id="WP_025023500.1">
    <property type="nucleotide sequence ID" value="NZ_AZDZ01000002.1"/>
</dbReference>
<name>A0A0R1KLI2_9LACO</name>
<evidence type="ECO:0000256" key="1">
    <source>
        <dbReference type="ARBA" id="ARBA00001946"/>
    </source>
</evidence>
<dbReference type="PANTHER" id="PTHR12001:SF69">
    <property type="entry name" value="ALL TRANS-POLYPRENYL-DIPHOSPHATE SYNTHASE PDSS1"/>
    <property type="match status" value="1"/>
</dbReference>
<dbReference type="OrthoDB" id="9805316at2"/>
<evidence type="ECO:0000313" key="8">
    <source>
        <dbReference type="Proteomes" id="UP000051248"/>
    </source>
</evidence>
<dbReference type="eggNOG" id="COG0142">
    <property type="taxonomic scope" value="Bacteria"/>
</dbReference>
<keyword evidence="8" id="KW-1185">Reference proteome</keyword>
<dbReference type="AlphaFoldDB" id="A0A0R1KLI2"/>
<dbReference type="PROSITE" id="PS00444">
    <property type="entry name" value="POLYPRENYL_SYNTHASE_2"/>
    <property type="match status" value="1"/>
</dbReference>
<dbReference type="InterPro" id="IPR000092">
    <property type="entry name" value="Polyprenyl_synt"/>
</dbReference>
<proteinExistence type="inferred from homology"/>
<dbReference type="GO" id="GO:0046872">
    <property type="term" value="F:metal ion binding"/>
    <property type="evidence" value="ECO:0007669"/>
    <property type="project" value="UniProtKB-KW"/>
</dbReference>
<evidence type="ECO:0000256" key="5">
    <source>
        <dbReference type="ARBA" id="ARBA00022842"/>
    </source>
</evidence>
<dbReference type="GO" id="GO:0004659">
    <property type="term" value="F:prenyltransferase activity"/>
    <property type="evidence" value="ECO:0007669"/>
    <property type="project" value="InterPro"/>
</dbReference>
<evidence type="ECO:0000256" key="3">
    <source>
        <dbReference type="ARBA" id="ARBA00022679"/>
    </source>
</evidence>
<evidence type="ECO:0000256" key="2">
    <source>
        <dbReference type="ARBA" id="ARBA00006706"/>
    </source>
</evidence>
<accession>A0A0R1KLI2</accession>
<dbReference type="Proteomes" id="UP000051248">
    <property type="component" value="Unassembled WGS sequence"/>
</dbReference>